<dbReference type="PANTHER" id="PTHR47990">
    <property type="entry name" value="2-OXOGLUTARATE (2OG) AND FE(II)-DEPENDENT OXYGENASE SUPERFAMILY PROTEIN-RELATED"/>
    <property type="match status" value="1"/>
</dbReference>
<dbReference type="EC" id="1.13.12.19" evidence="4"/>
<proteinExistence type="inferred from homology"/>
<dbReference type="InterPro" id="IPR005123">
    <property type="entry name" value="Oxoglu/Fe-dep_dioxygenase_dom"/>
</dbReference>
<dbReference type="Pfam" id="PF14226">
    <property type="entry name" value="DIOX_N"/>
    <property type="match status" value="1"/>
</dbReference>
<evidence type="ECO:0000256" key="3">
    <source>
        <dbReference type="ARBA" id="ARBA00012293"/>
    </source>
</evidence>
<dbReference type="InterPro" id="IPR026992">
    <property type="entry name" value="DIOX_N"/>
</dbReference>
<comment type="catalytic activity">
    <reaction evidence="10">
        <text>L-arginine + 2-oxoglutarate + O2 = guanidine + L-glutamate 5-semialdehyde + succinate + CO2</text>
        <dbReference type="Rhea" id="RHEA:31535"/>
        <dbReference type="ChEBI" id="CHEBI:15379"/>
        <dbReference type="ChEBI" id="CHEBI:16526"/>
        <dbReference type="ChEBI" id="CHEBI:16810"/>
        <dbReference type="ChEBI" id="CHEBI:30031"/>
        <dbReference type="ChEBI" id="CHEBI:30087"/>
        <dbReference type="ChEBI" id="CHEBI:32682"/>
        <dbReference type="ChEBI" id="CHEBI:58066"/>
        <dbReference type="EC" id="1.14.20.7"/>
    </reaction>
</comment>
<reference evidence="13 14" key="1">
    <citation type="journal article" date="2006" name="J. Bacteriol.">
        <title>Complete genome sequence of Yersinia pestis strains Antiqua and Nepal516: evidence of gene reduction in an emerging pathogen.</title>
        <authorList>
            <person name="Chain P.S."/>
            <person name="Hu P."/>
            <person name="Malfatti S.A."/>
            <person name="Radnedge L."/>
            <person name="Larimer F."/>
            <person name="Vergez L.M."/>
            <person name="Worsham P."/>
            <person name="Chu M.C."/>
            <person name="Andersen G.L."/>
        </authorList>
    </citation>
    <scope>NUCLEOTIDE SEQUENCE [LARGE SCALE GENOMIC DNA]</scope>
    <source>
        <strain evidence="13 14">Antiqua</strain>
    </source>
</reference>
<dbReference type="SUPFAM" id="SSF51197">
    <property type="entry name" value="Clavaminate synthase-like"/>
    <property type="match status" value="1"/>
</dbReference>
<dbReference type="Gene3D" id="2.60.120.330">
    <property type="entry name" value="B-lactam Antibiotic, Isopenicillin N Synthase, Chain"/>
    <property type="match status" value="1"/>
</dbReference>
<dbReference type="InterPro" id="IPR044861">
    <property type="entry name" value="IPNS-like_FE2OG_OXY"/>
</dbReference>
<dbReference type="HOGENOM" id="CLU_010119_6_3_6"/>
<dbReference type="PRINTS" id="PR00682">
    <property type="entry name" value="IPNSYNTHASE"/>
</dbReference>
<evidence type="ECO:0000256" key="1">
    <source>
        <dbReference type="ARBA" id="ARBA00001954"/>
    </source>
</evidence>
<accession>A0A0E1NQ99</accession>
<sequence>MGQQLLSHQSVSSQWLANQSATSTLPLLDLSLLSGSDTERQAFLTALRHAARDVGFFYLTGHGIDTSLLRQIQILSRQFFALSDEEKLSIAMIRSPHFRGYNRAASEFTRGQPDWREQFDIGAERTPLPQIAGAPSWTRLQGPNQWPTALPELKPVLLQWQEEMTRMSLRLLRAFALALDLDEQAFDALYGDKPNEHIKLIRYPGREATQSGQGVGAHKDSGFLSFLLQDTQRGLQVEVEEGQWIDAVPREGTFVVNIGELLELASNGYLRATVHRVETPPAGIDRLSIAFFLGARLDAVVPLYPLSAALAAEARGPASDPHNPLFRDVGLNYLKGRLRSHPDVAERYYSDALCS</sequence>
<keyword evidence="11" id="KW-0479">Metal-binding</keyword>
<dbReference type="PATRIC" id="fig|360102.15.peg.4103"/>
<dbReference type="Proteomes" id="UP000001971">
    <property type="component" value="Chromosome"/>
</dbReference>
<comment type="similarity">
    <text evidence="11">Belongs to the iron/ascorbate-dependent oxidoreductase family.</text>
</comment>
<evidence type="ECO:0000256" key="10">
    <source>
        <dbReference type="ARBA" id="ARBA00049359"/>
    </source>
</evidence>
<dbReference type="KEGG" id="ypa:YPA_1033"/>
<evidence type="ECO:0000313" key="14">
    <source>
        <dbReference type="Proteomes" id="UP000001971"/>
    </source>
</evidence>
<keyword evidence="11" id="KW-0560">Oxidoreductase</keyword>
<dbReference type="RefSeq" id="WP_002208778.1">
    <property type="nucleotide sequence ID" value="NC_008150.1"/>
</dbReference>
<evidence type="ECO:0000256" key="7">
    <source>
        <dbReference type="ARBA" id="ARBA00031011"/>
    </source>
</evidence>
<comment type="catalytic activity">
    <reaction evidence="9">
        <text>2-oxoglutarate + O2 + 2 H(+) = ethene + 3 CO2 + H2O</text>
        <dbReference type="Rhea" id="RHEA:31523"/>
        <dbReference type="ChEBI" id="CHEBI:15377"/>
        <dbReference type="ChEBI" id="CHEBI:15378"/>
        <dbReference type="ChEBI" id="CHEBI:15379"/>
        <dbReference type="ChEBI" id="CHEBI:16526"/>
        <dbReference type="ChEBI" id="CHEBI:16810"/>
        <dbReference type="ChEBI" id="CHEBI:18153"/>
        <dbReference type="EC" id="1.13.12.19"/>
    </reaction>
</comment>
<evidence type="ECO:0000256" key="4">
    <source>
        <dbReference type="ARBA" id="ARBA00012531"/>
    </source>
</evidence>
<dbReference type="GeneID" id="57977448"/>
<protein>
    <recommendedName>
        <fullName evidence="5">2-oxoglutarate-dependent ethylene/succinate-forming enzyme</fullName>
        <ecNumber evidence="4">1.13.12.19</ecNumber>
        <ecNumber evidence="3">1.14.20.7</ecNumber>
    </recommendedName>
    <alternativeName>
        <fullName evidence="7">2-oxoglutarate dioxygenase (ethylene-forming)</fullName>
    </alternativeName>
    <alternativeName>
        <fullName evidence="8">2-oxoglutarate/L-arginine monooxygenase/decarboxylase (succinate-forming)</fullName>
    </alternativeName>
</protein>
<dbReference type="GO" id="GO:0009693">
    <property type="term" value="P:ethylene biosynthetic process"/>
    <property type="evidence" value="ECO:0007669"/>
    <property type="project" value="UniProtKB-KW"/>
</dbReference>
<dbReference type="GO" id="GO:0046872">
    <property type="term" value="F:metal ion binding"/>
    <property type="evidence" value="ECO:0007669"/>
    <property type="project" value="UniProtKB-KW"/>
</dbReference>
<organism evidence="13 14">
    <name type="scientific">Yersinia pestis bv. Antiqua (strain Antiqua)</name>
    <dbReference type="NCBI Taxonomy" id="360102"/>
    <lineage>
        <taxon>Bacteria</taxon>
        <taxon>Pseudomonadati</taxon>
        <taxon>Pseudomonadota</taxon>
        <taxon>Gammaproteobacteria</taxon>
        <taxon>Enterobacterales</taxon>
        <taxon>Yersiniaceae</taxon>
        <taxon>Yersinia</taxon>
    </lineage>
</organism>
<evidence type="ECO:0000256" key="2">
    <source>
        <dbReference type="ARBA" id="ARBA00004767"/>
    </source>
</evidence>
<keyword evidence="6" id="KW-0266">Ethylene biosynthesis</keyword>
<dbReference type="Pfam" id="PF03171">
    <property type="entry name" value="2OG-FeII_Oxy"/>
    <property type="match status" value="1"/>
</dbReference>
<dbReference type="InterPro" id="IPR050231">
    <property type="entry name" value="Iron_ascorbate_oxido_reductase"/>
</dbReference>
<evidence type="ECO:0000256" key="6">
    <source>
        <dbReference type="ARBA" id="ARBA00022666"/>
    </source>
</evidence>
<evidence type="ECO:0000256" key="9">
    <source>
        <dbReference type="ARBA" id="ARBA00047725"/>
    </source>
</evidence>
<comment type="cofactor">
    <cofactor evidence="1">
        <name>Fe(2+)</name>
        <dbReference type="ChEBI" id="CHEBI:29033"/>
    </cofactor>
</comment>
<dbReference type="EMBL" id="CP000308">
    <property type="protein sequence ID" value="ABG13000.1"/>
    <property type="molecule type" value="Genomic_DNA"/>
</dbReference>
<dbReference type="InterPro" id="IPR027443">
    <property type="entry name" value="IPNS-like_sf"/>
</dbReference>
<dbReference type="EC" id="1.14.20.7" evidence="3"/>
<evidence type="ECO:0000256" key="11">
    <source>
        <dbReference type="RuleBase" id="RU003682"/>
    </source>
</evidence>
<name>A0A0E1NQ99_YERPA</name>
<gene>
    <name evidence="13" type="ordered locus">YPA_1033</name>
</gene>
<evidence type="ECO:0000256" key="5">
    <source>
        <dbReference type="ARBA" id="ARBA00019045"/>
    </source>
</evidence>
<keyword evidence="11" id="KW-0408">Iron</keyword>
<dbReference type="AlphaFoldDB" id="A0A0E1NQ99"/>
<evidence type="ECO:0000313" key="13">
    <source>
        <dbReference type="EMBL" id="ABG13000.1"/>
    </source>
</evidence>
<comment type="pathway">
    <text evidence="2">Alkene biosynthesis; ethylene biosynthesis via 2-oxoglutarate.</text>
</comment>
<dbReference type="PROSITE" id="PS51471">
    <property type="entry name" value="FE2OG_OXY"/>
    <property type="match status" value="1"/>
</dbReference>
<evidence type="ECO:0000256" key="8">
    <source>
        <dbReference type="ARBA" id="ARBA00031282"/>
    </source>
</evidence>
<evidence type="ECO:0000259" key="12">
    <source>
        <dbReference type="PROSITE" id="PS51471"/>
    </source>
</evidence>
<dbReference type="GO" id="GO:0102276">
    <property type="term" value="F:2-oxoglutarate oxygenase/decarboxylase (ethylene-forming) activity"/>
    <property type="evidence" value="ECO:0007669"/>
    <property type="project" value="UniProtKB-EC"/>
</dbReference>
<feature type="domain" description="Fe2OG dioxygenase" evidence="12">
    <location>
        <begin position="193"/>
        <end position="295"/>
    </location>
</feature>